<evidence type="ECO:0000256" key="2">
    <source>
        <dbReference type="SAM" id="Phobius"/>
    </source>
</evidence>
<organism evidence="3 4">
    <name type="scientific">Corynebacterium aquatimens</name>
    <dbReference type="NCBI Taxonomy" id="1190508"/>
    <lineage>
        <taxon>Bacteria</taxon>
        <taxon>Bacillati</taxon>
        <taxon>Actinomycetota</taxon>
        <taxon>Actinomycetes</taxon>
        <taxon>Mycobacteriales</taxon>
        <taxon>Corynebacteriaceae</taxon>
        <taxon>Corynebacterium</taxon>
    </lineage>
</organism>
<feature type="transmembrane region" description="Helical" evidence="2">
    <location>
        <begin position="90"/>
        <end position="107"/>
    </location>
</feature>
<feature type="transmembrane region" description="Helical" evidence="2">
    <location>
        <begin position="481"/>
        <end position="502"/>
    </location>
</feature>
<protein>
    <recommendedName>
        <fullName evidence="5">Glycosyltransferase RgtA/B/C/D-like domain-containing protein</fullName>
    </recommendedName>
</protein>
<evidence type="ECO:0008006" key="5">
    <source>
        <dbReference type="Google" id="ProtNLM"/>
    </source>
</evidence>
<feature type="transmembrane region" description="Helical" evidence="2">
    <location>
        <begin position="735"/>
        <end position="753"/>
    </location>
</feature>
<feature type="transmembrane region" description="Helical" evidence="2">
    <location>
        <begin position="197"/>
        <end position="219"/>
    </location>
</feature>
<reference evidence="3" key="1">
    <citation type="submission" date="2020-11" db="EMBL/GenBank/DDBJ databases">
        <title>Sequencing the genomes of 1000 actinobacteria strains.</title>
        <authorList>
            <person name="Klenk H.-P."/>
        </authorList>
    </citation>
    <scope>NUCLEOTIDE SEQUENCE</scope>
    <source>
        <strain evidence="3">DSM 45632</strain>
    </source>
</reference>
<feature type="transmembrane region" description="Helical" evidence="2">
    <location>
        <begin position="123"/>
        <end position="142"/>
    </location>
</feature>
<dbReference type="RefSeq" id="WP_196825496.1">
    <property type="nucleotide sequence ID" value="NZ_CP046980.1"/>
</dbReference>
<keyword evidence="4" id="KW-1185">Reference proteome</keyword>
<feature type="transmembrane region" description="Helical" evidence="2">
    <location>
        <begin position="809"/>
        <end position="829"/>
    </location>
</feature>
<gene>
    <name evidence="3" type="ORF">IW254_002230</name>
</gene>
<comment type="caution">
    <text evidence="3">The sequence shown here is derived from an EMBL/GenBank/DDBJ whole genome shotgun (WGS) entry which is preliminary data.</text>
</comment>
<feature type="transmembrane region" description="Helical" evidence="2">
    <location>
        <begin position="598"/>
        <end position="617"/>
    </location>
</feature>
<sequence length="836" mass="92146">MSSVVVSEKMQESARQVFSRPKNLWGGWFLSRILLFMLLAAGGGAHGELDYYYEGVTSSSMDEYPLPSVIPLYWLKWLGFSEAAEFKNMFLFQIFILDLLVTAYCIHHRRKGVTQEHGDRMRLWATGFWILFGVAATTNLYYRMDIYPAFLVGLTAVLLASYPAVASGVLALATTFKLWPGMLAAGLVGRIKNSQTWIRVLSFVGSLCAICLAIVLVGGTDRLTSPLSYQSVRGLQVESVLATPFVLAGYFKPEKYSVSFAESKSFEISGPGVEDAIALSGILTLLVFLIAVSWVLYRLFRGQWEVQSTIYFFVAIILLVIVTNKVFSPQYVIWLGPLLAVMLTQPWSASEQPASIERSHRLMQWVAILTIVAMAVSSFVFPYTYVDVVVTLGAQWQPPFALAARNLLIVAITALAVSAVVMREISALRAESTPPVQKENQFTELESESSRQLEDQGSTVFQDEDSAAKRAGSENNSKVSLWIRAIQISICVSAFRLLILAIQTRRLDSKWSEKIQGWDAEEYLQIARHGYFNSSTPAEDLLTLFPAYPSLVRVVHYLTGLPYGFSAIVPNFFFTVVISAGVITLARKLGANSLEATASAVLVIGAPMAIVHNMAFPDAMFHAFLVWALIAVLDKRWIAAGTLVGISGLTSLLAIPFVLTFAVLVVVKENSSWRAWLGLALSAMPLNIYLVWLSRQFGSPGEFKNAISDRWPTSLDYGTSTWQSLVDAFSTSVDVPHLVAAITVVVVPFVLYSTRRNVPVPLWIACTLLTAQVLLTGGAFSSIPRLLLPLVLLLIPAVISRLRTQGLQALLPAFTAWVLFGAWFSSYMLTSFDGAI</sequence>
<feature type="transmembrane region" description="Helical" evidence="2">
    <location>
        <begin position="333"/>
        <end position="350"/>
    </location>
</feature>
<feature type="transmembrane region" description="Helical" evidence="2">
    <location>
        <begin position="786"/>
        <end position="802"/>
    </location>
</feature>
<proteinExistence type="predicted"/>
<feature type="transmembrane region" description="Helical" evidence="2">
    <location>
        <begin position="362"/>
        <end position="383"/>
    </location>
</feature>
<feature type="region of interest" description="Disordered" evidence="1">
    <location>
        <begin position="436"/>
        <end position="459"/>
    </location>
</feature>
<evidence type="ECO:0000313" key="3">
    <source>
        <dbReference type="EMBL" id="MBG6123261.1"/>
    </source>
</evidence>
<evidence type="ECO:0000256" key="1">
    <source>
        <dbReference type="SAM" id="MobiDB-lite"/>
    </source>
</evidence>
<dbReference type="Proteomes" id="UP000658613">
    <property type="component" value="Unassembled WGS sequence"/>
</dbReference>
<evidence type="ECO:0000313" key="4">
    <source>
        <dbReference type="Proteomes" id="UP000658613"/>
    </source>
</evidence>
<feature type="transmembrane region" description="Helical" evidence="2">
    <location>
        <begin position="760"/>
        <end position="780"/>
    </location>
</feature>
<feature type="transmembrane region" description="Helical" evidence="2">
    <location>
        <begin position="673"/>
        <end position="692"/>
    </location>
</feature>
<feature type="transmembrane region" description="Helical" evidence="2">
    <location>
        <begin position="276"/>
        <end position="297"/>
    </location>
</feature>
<feature type="transmembrane region" description="Helical" evidence="2">
    <location>
        <begin position="309"/>
        <end position="327"/>
    </location>
</feature>
<feature type="transmembrane region" description="Helical" evidence="2">
    <location>
        <begin position="148"/>
        <end position="176"/>
    </location>
</feature>
<accession>A0A931E3R1</accession>
<feature type="transmembrane region" description="Helical" evidence="2">
    <location>
        <begin position="403"/>
        <end position="422"/>
    </location>
</feature>
<keyword evidence="2" id="KW-1133">Transmembrane helix</keyword>
<keyword evidence="2" id="KW-0472">Membrane</keyword>
<name>A0A931E3R1_9CORY</name>
<keyword evidence="2" id="KW-0812">Transmembrane</keyword>
<dbReference type="EMBL" id="JADOUE010000001">
    <property type="protein sequence ID" value="MBG6123261.1"/>
    <property type="molecule type" value="Genomic_DNA"/>
</dbReference>
<feature type="transmembrane region" description="Helical" evidence="2">
    <location>
        <begin position="25"/>
        <end position="45"/>
    </location>
</feature>
<dbReference type="AlphaFoldDB" id="A0A931E3R1"/>
<feature type="transmembrane region" description="Helical" evidence="2">
    <location>
        <begin position="637"/>
        <end position="666"/>
    </location>
</feature>
<feature type="transmembrane region" description="Helical" evidence="2">
    <location>
        <begin position="563"/>
        <end position="586"/>
    </location>
</feature>